<dbReference type="SMART" id="SM00256">
    <property type="entry name" value="FBOX"/>
    <property type="match status" value="1"/>
</dbReference>
<dbReference type="Proteomes" id="UP001420932">
    <property type="component" value="Unassembled WGS sequence"/>
</dbReference>
<dbReference type="InterPro" id="IPR001810">
    <property type="entry name" value="F-box_dom"/>
</dbReference>
<reference evidence="2 3" key="1">
    <citation type="submission" date="2024-01" db="EMBL/GenBank/DDBJ databases">
        <title>Genome assemblies of Stephania.</title>
        <authorList>
            <person name="Yang L."/>
        </authorList>
    </citation>
    <scope>NUCLEOTIDE SEQUENCE [LARGE SCALE GENOMIC DNA]</scope>
    <source>
        <strain evidence="2">YNDBR</strain>
        <tissue evidence="2">Leaf</tissue>
    </source>
</reference>
<keyword evidence="3" id="KW-1185">Reference proteome</keyword>
<dbReference type="SUPFAM" id="SSF81383">
    <property type="entry name" value="F-box domain"/>
    <property type="match status" value="1"/>
</dbReference>
<comment type="caution">
    <text evidence="2">The sequence shown here is derived from an EMBL/GenBank/DDBJ whole genome shotgun (WGS) entry which is preliminary data.</text>
</comment>
<evidence type="ECO:0000313" key="3">
    <source>
        <dbReference type="Proteomes" id="UP001420932"/>
    </source>
</evidence>
<organism evidence="2 3">
    <name type="scientific">Stephania yunnanensis</name>
    <dbReference type="NCBI Taxonomy" id="152371"/>
    <lineage>
        <taxon>Eukaryota</taxon>
        <taxon>Viridiplantae</taxon>
        <taxon>Streptophyta</taxon>
        <taxon>Embryophyta</taxon>
        <taxon>Tracheophyta</taxon>
        <taxon>Spermatophyta</taxon>
        <taxon>Magnoliopsida</taxon>
        <taxon>Ranunculales</taxon>
        <taxon>Menispermaceae</taxon>
        <taxon>Menispermoideae</taxon>
        <taxon>Cissampelideae</taxon>
        <taxon>Stephania</taxon>
    </lineage>
</organism>
<evidence type="ECO:0000259" key="1">
    <source>
        <dbReference type="PROSITE" id="PS50181"/>
    </source>
</evidence>
<dbReference type="PANTHER" id="PTHR31672">
    <property type="entry name" value="BNACNNG10540D PROTEIN"/>
    <property type="match status" value="1"/>
</dbReference>
<dbReference type="InterPro" id="IPR036047">
    <property type="entry name" value="F-box-like_dom_sf"/>
</dbReference>
<dbReference type="InterPro" id="IPR050796">
    <property type="entry name" value="SCF_F-box_component"/>
</dbReference>
<sequence length="389" mass="42886">MIGSRSAAAAAGAIGLCLLPSELIHEILLRLPLPELLRLKSVSKALSAVISADDFRRECNSRSLSDTWLFVYKKRSPRDSGLHGFSDRSGRWFKISSVAGLLAPGEDLFLLAASGDFFLFASNNRGDLIAFNLTLRTAKKLPHSPLGPRGTSSWRRSGLKLISGPAGSDRFRFLFAELHENRPVLLEYFSESDSWRCVEARDTQPSRTRGVFLSVVHRRNDSVLLAAADDDDEPVIVRPRFNAAAMDDLAIGFSSGGRIKRLHVFGDGYVAVVRSESVSGCGGSEKGRVMTWIEVQGLSVDGRSWEFVSSAPSGLIPKKAYVAMTGCIEERDGVVRVVLMMSNWEGLWEIVWLSFDLVMKVWKWVPLPECWMKGSNMAGMTLSSGLTLR</sequence>
<protein>
    <recommendedName>
        <fullName evidence="1">F-box domain-containing protein</fullName>
    </recommendedName>
</protein>
<name>A0AAP0JXF4_9MAGN</name>
<evidence type="ECO:0000313" key="2">
    <source>
        <dbReference type="EMBL" id="KAK9141599.1"/>
    </source>
</evidence>
<dbReference type="Pfam" id="PF00646">
    <property type="entry name" value="F-box"/>
    <property type="match status" value="1"/>
</dbReference>
<feature type="domain" description="F-box" evidence="1">
    <location>
        <begin position="13"/>
        <end position="59"/>
    </location>
</feature>
<accession>A0AAP0JXF4</accession>
<dbReference type="EMBL" id="JBBNAF010000005">
    <property type="protein sequence ID" value="KAK9141599.1"/>
    <property type="molecule type" value="Genomic_DNA"/>
</dbReference>
<proteinExistence type="predicted"/>
<gene>
    <name evidence="2" type="ORF">Syun_010999</name>
</gene>
<dbReference type="PROSITE" id="PS50181">
    <property type="entry name" value="FBOX"/>
    <property type="match status" value="1"/>
</dbReference>
<dbReference type="AlphaFoldDB" id="A0AAP0JXF4"/>